<dbReference type="EMBL" id="PCSD01000105">
    <property type="protein sequence ID" value="PIP33421.1"/>
    <property type="molecule type" value="Genomic_DNA"/>
</dbReference>
<dbReference type="PANTHER" id="PTHR43022">
    <property type="entry name" value="PROTEIN SMF"/>
    <property type="match status" value="1"/>
</dbReference>
<dbReference type="InterPro" id="IPR003488">
    <property type="entry name" value="DprA"/>
</dbReference>
<feature type="domain" description="Smf/DprA SLOG" evidence="2">
    <location>
        <begin position="83"/>
        <end position="293"/>
    </location>
</feature>
<gene>
    <name evidence="4" type="primary">dprA</name>
    <name evidence="4" type="ORF">COX22_04465</name>
</gene>
<dbReference type="Pfam" id="PF02481">
    <property type="entry name" value="DNA_processg_A"/>
    <property type="match status" value="1"/>
</dbReference>
<dbReference type="GO" id="GO:0009294">
    <property type="term" value="P:DNA-mediated transformation"/>
    <property type="evidence" value="ECO:0007669"/>
    <property type="project" value="InterPro"/>
</dbReference>
<name>A0A2G9ZJY9_9BACT</name>
<dbReference type="Gene3D" id="1.10.10.10">
    <property type="entry name" value="Winged helix-like DNA-binding domain superfamily/Winged helix DNA-binding domain"/>
    <property type="match status" value="1"/>
</dbReference>
<comment type="similarity">
    <text evidence="1">Belongs to the DprA/Smf family.</text>
</comment>
<evidence type="ECO:0000313" key="4">
    <source>
        <dbReference type="EMBL" id="PIP33421.1"/>
    </source>
</evidence>
<dbReference type="Proteomes" id="UP000230729">
    <property type="component" value="Unassembled WGS sequence"/>
</dbReference>
<proteinExistence type="inferred from homology"/>
<evidence type="ECO:0000256" key="1">
    <source>
        <dbReference type="ARBA" id="ARBA00006525"/>
    </source>
</evidence>
<dbReference type="SUPFAM" id="SSF102405">
    <property type="entry name" value="MCP/YpsA-like"/>
    <property type="match status" value="1"/>
</dbReference>
<dbReference type="InterPro" id="IPR041614">
    <property type="entry name" value="DprA_WH"/>
</dbReference>
<dbReference type="InterPro" id="IPR036388">
    <property type="entry name" value="WH-like_DNA-bd_sf"/>
</dbReference>
<sequence>MEQTTINNKFLIALSQFSKFGPASLRKIKNFFSDWEAGFNADKTDLVRAGLNEKTAEEFVIFRSAINPDALLADMDKEGVQALSLADPEYPALLREIYDPPALLYYRGHWPAPERHGLAVVGTRKFTPYGRQATEQLAGDLARCGFVIVSGLALGIDAIAHEAALRAGTATLAVLGSGLSRSAIYPSANRYLADRIAAEGGAVISEFPLRAEPLRHHFPQRNRVIAGLCLATLVIEAGEKSGALITARQALEQNRDVFAVPGPIFSPASIGPNMLIKQGGMPVTSAQDIITALDLKQITAYIDNKKIMPQTAEEKILLPLLSYEPVHIDDLTRQSGLAAAIVAATLMVMEMKGLAKNCGGLKFVAGR</sequence>
<evidence type="ECO:0000259" key="2">
    <source>
        <dbReference type="Pfam" id="PF02481"/>
    </source>
</evidence>
<organism evidence="4 5">
    <name type="scientific">Candidatus Falkowbacteria bacterium CG23_combo_of_CG06-09_8_20_14_all_49_15</name>
    <dbReference type="NCBI Taxonomy" id="1974572"/>
    <lineage>
        <taxon>Bacteria</taxon>
        <taxon>Candidatus Falkowiibacteriota</taxon>
    </lineage>
</organism>
<dbReference type="Pfam" id="PF17782">
    <property type="entry name" value="WHD_DprA"/>
    <property type="match status" value="1"/>
</dbReference>
<dbReference type="Gene3D" id="3.40.50.450">
    <property type="match status" value="1"/>
</dbReference>
<evidence type="ECO:0000313" key="5">
    <source>
        <dbReference type="Proteomes" id="UP000230729"/>
    </source>
</evidence>
<feature type="domain" description="DprA winged helix" evidence="3">
    <location>
        <begin position="309"/>
        <end position="360"/>
    </location>
</feature>
<dbReference type="InterPro" id="IPR057666">
    <property type="entry name" value="DrpA_SLOG"/>
</dbReference>
<reference evidence="4 5" key="1">
    <citation type="submission" date="2017-09" db="EMBL/GenBank/DDBJ databases">
        <title>Depth-based differentiation of microbial function through sediment-hosted aquifers and enrichment of novel symbionts in the deep terrestrial subsurface.</title>
        <authorList>
            <person name="Probst A.J."/>
            <person name="Ladd B."/>
            <person name="Jarett J.K."/>
            <person name="Geller-Mcgrath D.E."/>
            <person name="Sieber C.M."/>
            <person name="Emerson J.B."/>
            <person name="Anantharaman K."/>
            <person name="Thomas B.C."/>
            <person name="Malmstrom R."/>
            <person name="Stieglmeier M."/>
            <person name="Klingl A."/>
            <person name="Woyke T."/>
            <person name="Ryan C.M."/>
            <person name="Banfield J.F."/>
        </authorList>
    </citation>
    <scope>NUCLEOTIDE SEQUENCE [LARGE SCALE GENOMIC DNA]</scope>
    <source>
        <strain evidence="4">CG23_combo_of_CG06-09_8_20_14_all_49_15</strain>
    </source>
</reference>
<protein>
    <submittedName>
        <fullName evidence="4">DNA-protecting protein DprA</fullName>
    </submittedName>
</protein>
<dbReference type="PANTHER" id="PTHR43022:SF1">
    <property type="entry name" value="PROTEIN SMF"/>
    <property type="match status" value="1"/>
</dbReference>
<comment type="caution">
    <text evidence="4">The sequence shown here is derived from an EMBL/GenBank/DDBJ whole genome shotgun (WGS) entry which is preliminary data.</text>
</comment>
<dbReference type="AlphaFoldDB" id="A0A2G9ZJY9"/>
<dbReference type="NCBIfam" id="TIGR00732">
    <property type="entry name" value="dprA"/>
    <property type="match status" value="1"/>
</dbReference>
<accession>A0A2G9ZJY9</accession>
<evidence type="ECO:0000259" key="3">
    <source>
        <dbReference type="Pfam" id="PF17782"/>
    </source>
</evidence>